<reference evidence="3 4" key="1">
    <citation type="submission" date="2016-01" db="EMBL/GenBank/DDBJ databases">
        <title>Genome sequencing of Roseivirga spongicola UST030701-084.</title>
        <authorList>
            <person name="Selvaratnam C."/>
            <person name="Thevarajoo S."/>
            <person name="Goh K.M."/>
            <person name="Ee R."/>
            <person name="Chan K.-G."/>
            <person name="Chong C.S."/>
        </authorList>
    </citation>
    <scope>NUCLEOTIDE SEQUENCE [LARGE SCALE GENOMIC DNA]</scope>
    <source>
        <strain evidence="3 4">UST030701-084</strain>
    </source>
</reference>
<keyword evidence="4" id="KW-1185">Reference proteome</keyword>
<feature type="domain" description="Glycosyltransferase subfamily 4-like N-terminal" evidence="2">
    <location>
        <begin position="52"/>
        <end position="172"/>
    </location>
</feature>
<evidence type="ECO:0000313" key="3">
    <source>
        <dbReference type="EMBL" id="KYG78195.1"/>
    </source>
</evidence>
<dbReference type="Pfam" id="PF13692">
    <property type="entry name" value="Glyco_trans_1_4"/>
    <property type="match status" value="1"/>
</dbReference>
<dbReference type="PANTHER" id="PTHR46401">
    <property type="entry name" value="GLYCOSYLTRANSFERASE WBBK-RELATED"/>
    <property type="match status" value="1"/>
</dbReference>
<dbReference type="RefSeq" id="WP_068217445.1">
    <property type="nucleotide sequence ID" value="NZ_CP139724.1"/>
</dbReference>
<sequence>MKRKIYIIDLAERSPAYNKELHKALKENGSSAEYVDSTFKSNMWGYVKYFPQKKGLLFKHFKFINLLLNHLFFYRSILKSKHLTTLHFQWLPLFDKTSLELFILKRLKKRGHKLVLTIHNVLPHDSNLTFKSRFKKLYNVMDKIIVHSENIRCELINDYSIAESNIEVVRHGSLLFNPEEYSEENNEFSYALFFGLIRPYKGVDFLLSAWKEVNRVNPNLRLKIIGKCPDSYEEVVLSHIHDDMNVEYKNIYADVSELKKYIKGASLLIFPYRAITTSGAVITGLSAGKAAILTDLPTFKSEFSESCEFVQYGNSSELSTAILGVSQDSEKRKVMISNSLELMKEKYNWSGISLDTMEIYKSLNNG</sequence>
<dbReference type="SUPFAM" id="SSF53756">
    <property type="entry name" value="UDP-Glycosyltransferase/glycogen phosphorylase"/>
    <property type="match status" value="1"/>
</dbReference>
<comment type="caution">
    <text evidence="3">The sequence shown here is derived from an EMBL/GenBank/DDBJ whole genome shotgun (WGS) entry which is preliminary data.</text>
</comment>
<evidence type="ECO:0000313" key="4">
    <source>
        <dbReference type="Proteomes" id="UP000075606"/>
    </source>
</evidence>
<dbReference type="GO" id="GO:0016757">
    <property type="term" value="F:glycosyltransferase activity"/>
    <property type="evidence" value="ECO:0007669"/>
    <property type="project" value="TreeGrafter"/>
</dbReference>
<evidence type="ECO:0000259" key="2">
    <source>
        <dbReference type="Pfam" id="PF13439"/>
    </source>
</evidence>
<dbReference type="PANTHER" id="PTHR46401:SF2">
    <property type="entry name" value="GLYCOSYLTRANSFERASE WBBK-RELATED"/>
    <property type="match status" value="1"/>
</dbReference>
<dbReference type="STRING" id="333140.AWW68_05360"/>
<dbReference type="EMBL" id="LRPC01000001">
    <property type="protein sequence ID" value="KYG78195.1"/>
    <property type="molecule type" value="Genomic_DNA"/>
</dbReference>
<organism evidence="3 4">
    <name type="scientific">Roseivirga spongicola</name>
    <dbReference type="NCBI Taxonomy" id="333140"/>
    <lineage>
        <taxon>Bacteria</taxon>
        <taxon>Pseudomonadati</taxon>
        <taxon>Bacteroidota</taxon>
        <taxon>Cytophagia</taxon>
        <taxon>Cytophagales</taxon>
        <taxon>Roseivirgaceae</taxon>
        <taxon>Roseivirga</taxon>
    </lineage>
</organism>
<accession>A0A150XHQ2</accession>
<dbReference type="Proteomes" id="UP000075606">
    <property type="component" value="Unassembled WGS sequence"/>
</dbReference>
<name>A0A150XHQ2_9BACT</name>
<dbReference type="AlphaFoldDB" id="A0A150XHQ2"/>
<gene>
    <name evidence="3" type="ORF">AWW68_05360</name>
</gene>
<proteinExistence type="predicted"/>
<protein>
    <recommendedName>
        <fullName evidence="2">Glycosyltransferase subfamily 4-like N-terminal domain-containing protein</fullName>
    </recommendedName>
</protein>
<dbReference type="Gene3D" id="3.40.50.2000">
    <property type="entry name" value="Glycogen Phosphorylase B"/>
    <property type="match status" value="2"/>
</dbReference>
<dbReference type="OrthoDB" id="9771846at2"/>
<dbReference type="Pfam" id="PF13439">
    <property type="entry name" value="Glyco_transf_4"/>
    <property type="match status" value="1"/>
</dbReference>
<evidence type="ECO:0000256" key="1">
    <source>
        <dbReference type="ARBA" id="ARBA00022679"/>
    </source>
</evidence>
<dbReference type="InterPro" id="IPR028098">
    <property type="entry name" value="Glyco_trans_4-like_N"/>
</dbReference>
<keyword evidence="1" id="KW-0808">Transferase</keyword>
<dbReference type="GO" id="GO:0009103">
    <property type="term" value="P:lipopolysaccharide biosynthetic process"/>
    <property type="evidence" value="ECO:0007669"/>
    <property type="project" value="TreeGrafter"/>
</dbReference>